<dbReference type="InterPro" id="IPR044855">
    <property type="entry name" value="CoA-Trfase_III_dom3_sf"/>
</dbReference>
<dbReference type="SUPFAM" id="SSF89796">
    <property type="entry name" value="CoA-transferase family III (CaiB/BaiF)"/>
    <property type="match status" value="2"/>
</dbReference>
<evidence type="ECO:0000313" key="4">
    <source>
        <dbReference type="Proteomes" id="UP000321685"/>
    </source>
</evidence>
<dbReference type="InterPro" id="IPR003673">
    <property type="entry name" value="CoA-Trfase_fam_III"/>
</dbReference>
<accession>A0A511DEU5</accession>
<dbReference type="EMBL" id="BJVJ01000007">
    <property type="protein sequence ID" value="GEL22254.1"/>
    <property type="molecule type" value="Genomic_DNA"/>
</dbReference>
<protein>
    <submittedName>
        <fullName evidence="3">CoA transferase</fullName>
    </submittedName>
</protein>
<reference evidence="3 4" key="1">
    <citation type="submission" date="2019-07" db="EMBL/GenBank/DDBJ databases">
        <title>Whole genome shotgun sequence of Pseudonocardia sulfidoxydans NBRC 16205.</title>
        <authorList>
            <person name="Hosoyama A."/>
            <person name="Uohara A."/>
            <person name="Ohji S."/>
            <person name="Ichikawa N."/>
        </authorList>
    </citation>
    <scope>NUCLEOTIDE SEQUENCE [LARGE SCALE GENOMIC DNA]</scope>
    <source>
        <strain evidence="3 4">NBRC 16205</strain>
    </source>
</reference>
<dbReference type="GO" id="GO:0008410">
    <property type="term" value="F:CoA-transferase activity"/>
    <property type="evidence" value="ECO:0007669"/>
    <property type="project" value="TreeGrafter"/>
</dbReference>
<sequence>MTTAPAPADMAPLDDYTVADLSSGIAGAYCTRLLAGAGAVVVKVEPPEGDGLRRRSAAGTVSPPGEDGALFQFLACGKQSVVADPERPADLAFVSDLLAVADAVVWSPGSRLAALPELHPTALHARFPALDVVALTHFGLDGPWADRAATEFTLQAWAGAIGWRGLPGKPPVSVGGRVGEWAAGTFAATGLLASRRRQRIDPGGQILDTSVLDAVALSLTNMHPVTYFAEAGRPRDPHPVSLLPGIHATADGWVGFMTVTGQQWLDFCALVERVDWMDDASLGSAEERERRRDELTAHIDAWAASRTTAEILELAAALRVPAAPVGTGATVPTIDHFADQGMFVETPRGGFVQPATPYRLHGKVGLPPLGPPPALGEHTADWVHRAAQPRPAPPRPAAPAPPQRAPSGRLPFDDLRVIELTAFWAGPSAAQFLGMHGAEVVKIESPARPDGMRTLSTRRLDEDQWWEYAPLFHATNTNKLGLGLRLDRPRGPDLLVDLLDRSDVLVENFSPRVLDSWGLGYDVLRQTNPGLIVVRMPAFGLAGPWRDRTGFAQTMEQASGMAWVTGFPDEAPQVPSGVCDPLAGAHAAFALQVALAVRDRTGEGMLVEVPMVASALNVAAEQVVEYAAYGVLAHRTGNRSPVAAPQNLYRTADPPDGLGGPRVAISVETDAQWSVLVEALGRPDWALGEPLASAAGRKAREDEIDTRLAAWCAGHTVAEILDLLWSAGVPVGRVAMPHEPELTQFTSRRFYEQVPHPREGTTLVAGWPVRFSRDRYDIHRRRAPMLGEHNRYVVTELLGMTADEYAGLESAQVIGEGLQDDG</sequence>
<keyword evidence="1 3" id="KW-0808">Transferase</keyword>
<gene>
    <name evidence="3" type="ORF">PSU4_12080</name>
</gene>
<dbReference type="InterPro" id="IPR023606">
    <property type="entry name" value="CoA-Trfase_III_dom_1_sf"/>
</dbReference>
<keyword evidence="4" id="KW-1185">Reference proteome</keyword>
<evidence type="ECO:0000256" key="1">
    <source>
        <dbReference type="ARBA" id="ARBA00022679"/>
    </source>
</evidence>
<feature type="compositionally biased region" description="Pro residues" evidence="2">
    <location>
        <begin position="390"/>
        <end position="404"/>
    </location>
</feature>
<evidence type="ECO:0000313" key="3">
    <source>
        <dbReference type="EMBL" id="GEL22254.1"/>
    </source>
</evidence>
<organism evidence="3 4">
    <name type="scientific">Pseudonocardia sulfidoxydans NBRC 16205</name>
    <dbReference type="NCBI Taxonomy" id="1223511"/>
    <lineage>
        <taxon>Bacteria</taxon>
        <taxon>Bacillati</taxon>
        <taxon>Actinomycetota</taxon>
        <taxon>Actinomycetes</taxon>
        <taxon>Pseudonocardiales</taxon>
        <taxon>Pseudonocardiaceae</taxon>
        <taxon>Pseudonocardia</taxon>
    </lineage>
</organism>
<name>A0A511DEU5_9PSEU</name>
<dbReference type="PANTHER" id="PTHR48207:SF3">
    <property type="entry name" value="SUCCINATE--HYDROXYMETHYLGLUTARATE COA-TRANSFERASE"/>
    <property type="match status" value="1"/>
</dbReference>
<dbReference type="Pfam" id="PF02515">
    <property type="entry name" value="CoA_transf_3"/>
    <property type="match status" value="2"/>
</dbReference>
<dbReference type="Gene3D" id="3.30.1540.10">
    <property type="entry name" value="formyl-coa transferase, domain 3"/>
    <property type="match status" value="2"/>
</dbReference>
<feature type="region of interest" description="Disordered" evidence="2">
    <location>
        <begin position="386"/>
        <end position="410"/>
    </location>
</feature>
<dbReference type="PANTHER" id="PTHR48207">
    <property type="entry name" value="SUCCINATE--HYDROXYMETHYLGLUTARATE COA-TRANSFERASE"/>
    <property type="match status" value="1"/>
</dbReference>
<dbReference type="InterPro" id="IPR050483">
    <property type="entry name" value="CoA-transferase_III_domain"/>
</dbReference>
<evidence type="ECO:0000256" key="2">
    <source>
        <dbReference type="SAM" id="MobiDB-lite"/>
    </source>
</evidence>
<proteinExistence type="predicted"/>
<dbReference type="Gene3D" id="3.40.50.10540">
    <property type="entry name" value="Crotonobetainyl-coa:carnitine coa-transferase, domain 1"/>
    <property type="match status" value="2"/>
</dbReference>
<comment type="caution">
    <text evidence="3">The sequence shown here is derived from an EMBL/GenBank/DDBJ whole genome shotgun (WGS) entry which is preliminary data.</text>
</comment>
<dbReference type="RefSeq" id="WP_222596177.1">
    <property type="nucleotide sequence ID" value="NZ_BJVJ01000007.1"/>
</dbReference>
<dbReference type="Proteomes" id="UP000321685">
    <property type="component" value="Unassembled WGS sequence"/>
</dbReference>
<dbReference type="AlphaFoldDB" id="A0A511DEU5"/>